<evidence type="ECO:0000313" key="1">
    <source>
        <dbReference type="EMBL" id="NMR19003.1"/>
    </source>
</evidence>
<dbReference type="Proteomes" id="UP000562124">
    <property type="component" value="Unassembled WGS sequence"/>
</dbReference>
<comment type="caution">
    <text evidence="1">The sequence shown here is derived from an EMBL/GenBank/DDBJ whole genome shotgun (WGS) entry which is preliminary data.</text>
</comment>
<protein>
    <submittedName>
        <fullName evidence="1">Uncharacterized protein</fullName>
    </submittedName>
</protein>
<proteinExistence type="predicted"/>
<accession>A0A7Y0LX59</accession>
<gene>
    <name evidence="1" type="ORF">HIR71_01975</name>
</gene>
<dbReference type="EMBL" id="JABCJJ010000002">
    <property type="protein sequence ID" value="NMR19003.1"/>
    <property type="molecule type" value="Genomic_DNA"/>
</dbReference>
<keyword evidence="2" id="KW-1185">Reference proteome</keyword>
<evidence type="ECO:0000313" key="2">
    <source>
        <dbReference type="Proteomes" id="UP000562124"/>
    </source>
</evidence>
<dbReference type="AlphaFoldDB" id="A0A7Y0LX59"/>
<dbReference type="RefSeq" id="WP_169322937.1">
    <property type="nucleotide sequence ID" value="NZ_JABCJJ010000002.1"/>
</dbReference>
<organism evidence="1 2">
    <name type="scientific">Cellulomonas fimi</name>
    <dbReference type="NCBI Taxonomy" id="1708"/>
    <lineage>
        <taxon>Bacteria</taxon>
        <taxon>Bacillati</taxon>
        <taxon>Actinomycetota</taxon>
        <taxon>Actinomycetes</taxon>
        <taxon>Micrococcales</taxon>
        <taxon>Cellulomonadaceae</taxon>
        <taxon>Cellulomonas</taxon>
    </lineage>
</organism>
<reference evidence="1 2" key="1">
    <citation type="submission" date="2020-04" db="EMBL/GenBank/DDBJ databases">
        <title>Sequencing and Assembly of C. fimi.</title>
        <authorList>
            <person name="Ramsey A.R."/>
        </authorList>
    </citation>
    <scope>NUCLEOTIDE SEQUENCE [LARGE SCALE GENOMIC DNA]</scope>
    <source>
        <strain evidence="1 2">SB</strain>
    </source>
</reference>
<name>A0A7Y0LX59_CELFI</name>
<sequence>MNIDVPNDLLELLFLRSAWGLDARRDLPPCDPAPDPGASQRPAWLGIESVWERMWDQATSDEGASHTSEGANFWGLQHGTAGIDLDALRHWKAVARRPVTDAQRNFGLSPERRNAEALRTAERRGLRRIILLPVIGSYREVRQRSLILSTTMYLDRASLTGALDEYQAS</sequence>